<evidence type="ECO:0000313" key="2">
    <source>
        <dbReference type="Proteomes" id="UP001489719"/>
    </source>
</evidence>
<name>A0ACC3TMK3_9ASCO</name>
<proteinExistence type="predicted"/>
<protein>
    <submittedName>
        <fullName evidence="1">Uncharacterized protein</fullName>
    </submittedName>
</protein>
<gene>
    <name evidence="1" type="ORF">V1517DRAFT_135093</name>
</gene>
<sequence length="68" mass="7805">MQKGLDCHLRRLALAESFIMEVLLLGWGWEPLWKVYVAPWESKTPTNPAELASQTDLIKGKITRHQDS</sequence>
<keyword evidence="2" id="KW-1185">Reference proteome</keyword>
<accession>A0ACC3TMK3</accession>
<dbReference type="Proteomes" id="UP001489719">
    <property type="component" value="Unassembled WGS sequence"/>
</dbReference>
<feature type="non-terminal residue" evidence="1">
    <location>
        <position position="68"/>
    </location>
</feature>
<dbReference type="EMBL" id="MU970077">
    <property type="protein sequence ID" value="KAK9322397.1"/>
    <property type="molecule type" value="Genomic_DNA"/>
</dbReference>
<organism evidence="1 2">
    <name type="scientific">Lipomyces orientalis</name>
    <dbReference type="NCBI Taxonomy" id="1233043"/>
    <lineage>
        <taxon>Eukaryota</taxon>
        <taxon>Fungi</taxon>
        <taxon>Dikarya</taxon>
        <taxon>Ascomycota</taxon>
        <taxon>Saccharomycotina</taxon>
        <taxon>Lipomycetes</taxon>
        <taxon>Lipomycetales</taxon>
        <taxon>Lipomycetaceae</taxon>
        <taxon>Lipomyces</taxon>
    </lineage>
</organism>
<evidence type="ECO:0000313" key="1">
    <source>
        <dbReference type="EMBL" id="KAK9322397.1"/>
    </source>
</evidence>
<comment type="caution">
    <text evidence="1">The sequence shown here is derived from an EMBL/GenBank/DDBJ whole genome shotgun (WGS) entry which is preliminary data.</text>
</comment>
<reference evidence="2" key="1">
    <citation type="journal article" date="2024" name="Front. Bioeng. Biotechnol.">
        <title>Genome-scale model development and genomic sequencing of the oleaginous clade Lipomyces.</title>
        <authorList>
            <person name="Czajka J.J."/>
            <person name="Han Y."/>
            <person name="Kim J."/>
            <person name="Mondo S.J."/>
            <person name="Hofstad B.A."/>
            <person name="Robles A."/>
            <person name="Haridas S."/>
            <person name="Riley R."/>
            <person name="LaButti K."/>
            <person name="Pangilinan J."/>
            <person name="Andreopoulos W."/>
            <person name="Lipzen A."/>
            <person name="Yan J."/>
            <person name="Wang M."/>
            <person name="Ng V."/>
            <person name="Grigoriev I.V."/>
            <person name="Spatafora J.W."/>
            <person name="Magnuson J.K."/>
            <person name="Baker S.E."/>
            <person name="Pomraning K.R."/>
        </authorList>
    </citation>
    <scope>NUCLEOTIDE SEQUENCE [LARGE SCALE GENOMIC DNA]</scope>
    <source>
        <strain evidence="2">CBS 10300</strain>
    </source>
</reference>